<dbReference type="OrthoDB" id="189968at2759"/>
<dbReference type="PANTHER" id="PTHR10909">
    <property type="entry name" value="ELECTRON TRANSPORT OXIDOREDUCTASE"/>
    <property type="match status" value="1"/>
</dbReference>
<dbReference type="GO" id="GO:0033540">
    <property type="term" value="P:fatty acid beta-oxidation using acyl-CoA oxidase"/>
    <property type="evidence" value="ECO:0007669"/>
    <property type="project" value="TreeGrafter"/>
</dbReference>
<dbReference type="Gene3D" id="1.20.140.10">
    <property type="entry name" value="Butyryl-CoA Dehydrogenase, subunit A, domain 3"/>
    <property type="match status" value="1"/>
</dbReference>
<dbReference type="GO" id="GO:0005777">
    <property type="term" value="C:peroxisome"/>
    <property type="evidence" value="ECO:0007669"/>
    <property type="project" value="InterPro"/>
</dbReference>
<name>A0A9W4I109_PENNA</name>
<evidence type="ECO:0000313" key="1">
    <source>
        <dbReference type="EMBL" id="CAG8184582.1"/>
    </source>
</evidence>
<dbReference type="Proteomes" id="UP001153461">
    <property type="component" value="Unassembled WGS sequence"/>
</dbReference>
<dbReference type="InterPro" id="IPR046373">
    <property type="entry name" value="Acyl-CoA_Oxase/DH_mid-dom_sf"/>
</dbReference>
<accession>A0A9W4I109</accession>
<gene>
    <name evidence="1" type="ORF">PNAL_LOCUS7027</name>
</gene>
<protein>
    <recommendedName>
        <fullName evidence="3">Acyl-coenzyme A oxidase</fullName>
    </recommendedName>
</protein>
<dbReference type="GO" id="GO:0055088">
    <property type="term" value="P:lipid homeostasis"/>
    <property type="evidence" value="ECO:0007669"/>
    <property type="project" value="TreeGrafter"/>
</dbReference>
<reference evidence="1" key="1">
    <citation type="submission" date="2021-07" db="EMBL/GenBank/DDBJ databases">
        <authorList>
            <person name="Branca A.L. A."/>
        </authorList>
    </citation>
    <scope>NUCLEOTIDE SEQUENCE</scope>
</reference>
<dbReference type="InterPro" id="IPR012258">
    <property type="entry name" value="Acyl-CoA_oxidase"/>
</dbReference>
<dbReference type="InterPro" id="IPR036250">
    <property type="entry name" value="AcylCo_DH-like_C"/>
</dbReference>
<evidence type="ECO:0008006" key="3">
    <source>
        <dbReference type="Google" id="ProtNLM"/>
    </source>
</evidence>
<evidence type="ECO:0000313" key="2">
    <source>
        <dbReference type="Proteomes" id="UP001153461"/>
    </source>
</evidence>
<organism evidence="1 2">
    <name type="scientific">Penicillium nalgiovense</name>
    <dbReference type="NCBI Taxonomy" id="60175"/>
    <lineage>
        <taxon>Eukaryota</taxon>
        <taxon>Fungi</taxon>
        <taxon>Dikarya</taxon>
        <taxon>Ascomycota</taxon>
        <taxon>Pezizomycotina</taxon>
        <taxon>Eurotiomycetes</taxon>
        <taxon>Eurotiomycetidae</taxon>
        <taxon>Eurotiales</taxon>
        <taxon>Aspergillaceae</taxon>
        <taxon>Penicillium</taxon>
    </lineage>
</organism>
<dbReference type="SUPFAM" id="SSF56645">
    <property type="entry name" value="Acyl-CoA dehydrogenase NM domain-like"/>
    <property type="match status" value="1"/>
</dbReference>
<dbReference type="AlphaFoldDB" id="A0A9W4I109"/>
<dbReference type="EMBL" id="CAJVNV010000399">
    <property type="protein sequence ID" value="CAG8184582.1"/>
    <property type="molecule type" value="Genomic_DNA"/>
</dbReference>
<dbReference type="InterPro" id="IPR009100">
    <property type="entry name" value="AcylCoA_DH/oxidase_NM_dom_sf"/>
</dbReference>
<dbReference type="GO" id="GO:0005504">
    <property type="term" value="F:fatty acid binding"/>
    <property type="evidence" value="ECO:0007669"/>
    <property type="project" value="TreeGrafter"/>
</dbReference>
<dbReference type="Gene3D" id="2.40.110.10">
    <property type="entry name" value="Butyryl-CoA Dehydrogenase, subunit A, domain 2"/>
    <property type="match status" value="1"/>
</dbReference>
<proteinExistence type="predicted"/>
<comment type="caution">
    <text evidence="1">The sequence shown here is derived from an EMBL/GenBank/DDBJ whole genome shotgun (WGS) entry which is preliminary data.</text>
</comment>
<dbReference type="GO" id="GO:0071949">
    <property type="term" value="F:FAD binding"/>
    <property type="evidence" value="ECO:0007669"/>
    <property type="project" value="InterPro"/>
</dbReference>
<sequence length="552" mass="61275">MESSSASLLLESIFKHHYGNTTRLEDLELSYARAKAIGKSHSLTLEDILHLTPKFWKCHQDRIIIRDTTAQILVTIQINLVAGTLAPFVLKRPDLEPLMKEVLNFDITTPFMLNEIGHGCDARNIETTATWQTDGSFILNTPNLDATKFMPPSMPIAGTRRIAIVMACLIFEGENRGIRPFVVPINDGKQMCKGVHSRLLPSITGGKMLDHALTSFHHVRLPATSMLGELARPANLRDQYLSAIDRLGTGALALSLWIIPFLKCATFIVGSYSQRRTVQQGAKGERAPIISFRTQQLPIMHSLAQIAVMKSFADWLTGVYSNDVSLHTGARRGLGVILKILFIFNGQGSLANLIERSGAQGMYPHNQLAAFEVWSLHGLATELLIGRYKIPEATKPNCLLAQHETGVITELKELHRHIKDHRSAEYNSYILPHCRPMILAIGQRMAYEAAANAGVDPSLLALYEAGAIKSDPSWYVEYQGLSRKAQFEMERKALDGVLPRLDEHLRNLDIEAFCTAPMLSSDRLEGLMNAIPSFTGTAHVDIPVSRDYAPKL</sequence>
<dbReference type="GO" id="GO:0003997">
    <property type="term" value="F:acyl-CoA oxidase activity"/>
    <property type="evidence" value="ECO:0007669"/>
    <property type="project" value="InterPro"/>
</dbReference>
<dbReference type="PANTHER" id="PTHR10909:SF382">
    <property type="entry name" value="ACYL-COENZYME A OXIDASE"/>
    <property type="match status" value="1"/>
</dbReference>
<dbReference type="SUPFAM" id="SSF47203">
    <property type="entry name" value="Acyl-CoA dehydrogenase C-terminal domain-like"/>
    <property type="match status" value="1"/>
</dbReference>